<dbReference type="PROSITE" id="PS50943">
    <property type="entry name" value="HTH_CROC1"/>
    <property type="match status" value="1"/>
</dbReference>
<protein>
    <recommendedName>
        <fullName evidence="2">HTH cro/C1-type domain-containing protein</fullName>
    </recommendedName>
</protein>
<dbReference type="SUPFAM" id="SSF47413">
    <property type="entry name" value="lambda repressor-like DNA-binding domains"/>
    <property type="match status" value="1"/>
</dbReference>
<dbReference type="AlphaFoldDB" id="A0A6V8K7K9"/>
<dbReference type="InterPro" id="IPR027417">
    <property type="entry name" value="P-loop_NTPase"/>
</dbReference>
<reference evidence="3 4" key="1">
    <citation type="submission" date="2020-03" db="EMBL/GenBank/DDBJ databases">
        <title>Whole genome shotgun sequence of Phytohabitans houttuyneae NBRC 108639.</title>
        <authorList>
            <person name="Komaki H."/>
            <person name="Tamura T."/>
        </authorList>
    </citation>
    <scope>NUCLEOTIDE SEQUENCE [LARGE SCALE GENOMIC DNA]</scope>
    <source>
        <strain evidence="3 4">NBRC 108639</strain>
    </source>
</reference>
<dbReference type="InterPro" id="IPR019734">
    <property type="entry name" value="TPR_rpt"/>
</dbReference>
<evidence type="ECO:0000259" key="2">
    <source>
        <dbReference type="PROSITE" id="PS50943"/>
    </source>
</evidence>
<dbReference type="Pfam" id="PF13424">
    <property type="entry name" value="TPR_12"/>
    <property type="match status" value="3"/>
</dbReference>
<keyword evidence="4" id="KW-1185">Reference proteome</keyword>
<dbReference type="EMBL" id="BLPF01000002">
    <property type="protein sequence ID" value="GFJ81193.1"/>
    <property type="molecule type" value="Genomic_DNA"/>
</dbReference>
<evidence type="ECO:0000313" key="4">
    <source>
        <dbReference type="Proteomes" id="UP000482800"/>
    </source>
</evidence>
<sequence>MDDLARVLRALRRRHARRTGGAELTYRELAAATGWSRGIIGEYLTGRILPPTGRFDALIRLFGATPAEQGALATVRDRVEEERRRGGSPGVPRQLPADVFGFTGRAAQLAALDAFVGGDARLAAVTGTAGVGKTALVVHWAHRVAGRFPDGQLYVDLRGYDPGPPVAPADALAGFLRRLGVEAGEIAGEPDERAAQFRTVLADRRVLVVLDNAASADHVRPLLPGTPSCLAVVTSRDSLAGLVARDGARRLDLGALTDAEAVDLLRTLVGARVDADPAAATALSGRCAHLPLALRIAAEFATTHPGMPLADLATDLHDEQARLDLLDAAGDPRTAARSAFSWSYRHLSPSGREAFARLGLHPGREVDAYAVAALADTGLAEARLLLAELGRAHLVEPAGAAMYRMHDLLRAYAVEHAANCAEPEAALTRLFDHYLGAAGAAMDALFPHERRGRPAVAPPRTPRPVLDEPVAATAWLDDERSNLVAVAGHAAAHGWGRYSVELSRILWRHFEVGGHYQEALAVHEAALSAALAQGGSGVACGLPAVLTNLGGIHWWLGNHKQARAHFERAISGYEELDDPEGRARAFARLALVHERLGDYREAKAHLTEALAGYRRTGNRHGEGSQLVNLGTLFRRLGWYAEAAEHQRRAAELFVAVGDRRLEGYALGNLAAVESLLGRHDDALAHLGRALAHCRESGDRGGEGSALGTIGAVHRRQGRLDEARDHLHRALAISRTTGDRGLEIETLNTLGETLRALRELEAALGHHRAAADLAEAAGERFELARALDGGAEALDLLGEREEACAWWRRALEIYAALGVPETERVRGRLG</sequence>
<proteinExistence type="predicted"/>
<dbReference type="Gene3D" id="3.40.50.300">
    <property type="entry name" value="P-loop containing nucleotide triphosphate hydrolases"/>
    <property type="match status" value="1"/>
</dbReference>
<dbReference type="InterPro" id="IPR011990">
    <property type="entry name" value="TPR-like_helical_dom_sf"/>
</dbReference>
<dbReference type="Proteomes" id="UP000482800">
    <property type="component" value="Unassembled WGS sequence"/>
</dbReference>
<dbReference type="PROSITE" id="PS50005">
    <property type="entry name" value="TPR"/>
    <property type="match status" value="1"/>
</dbReference>
<feature type="repeat" description="TPR" evidence="1">
    <location>
        <begin position="703"/>
        <end position="736"/>
    </location>
</feature>
<gene>
    <name evidence="3" type="ORF">Phou_053730</name>
</gene>
<dbReference type="SMART" id="SM00530">
    <property type="entry name" value="HTH_XRE"/>
    <property type="match status" value="1"/>
</dbReference>
<dbReference type="PANTHER" id="PTHR47691:SF3">
    <property type="entry name" value="HTH-TYPE TRANSCRIPTIONAL REGULATOR RV0890C-RELATED"/>
    <property type="match status" value="1"/>
</dbReference>
<evidence type="ECO:0000313" key="3">
    <source>
        <dbReference type="EMBL" id="GFJ81193.1"/>
    </source>
</evidence>
<comment type="caution">
    <text evidence="3">The sequence shown here is derived from an EMBL/GenBank/DDBJ whole genome shotgun (WGS) entry which is preliminary data.</text>
</comment>
<evidence type="ECO:0000256" key="1">
    <source>
        <dbReference type="PROSITE-ProRule" id="PRU00339"/>
    </source>
</evidence>
<dbReference type="SUPFAM" id="SSF48452">
    <property type="entry name" value="TPR-like"/>
    <property type="match status" value="2"/>
</dbReference>
<keyword evidence="1" id="KW-0802">TPR repeat</keyword>
<reference evidence="3 4" key="2">
    <citation type="submission" date="2020-03" db="EMBL/GenBank/DDBJ databases">
        <authorList>
            <person name="Ichikawa N."/>
            <person name="Kimura A."/>
            <person name="Kitahashi Y."/>
            <person name="Uohara A."/>
        </authorList>
    </citation>
    <scope>NUCLEOTIDE SEQUENCE [LARGE SCALE GENOMIC DNA]</scope>
    <source>
        <strain evidence="3 4">NBRC 108639</strain>
    </source>
</reference>
<name>A0A6V8K7K9_9ACTN</name>
<organism evidence="3 4">
    <name type="scientific">Phytohabitans houttuyneae</name>
    <dbReference type="NCBI Taxonomy" id="1076126"/>
    <lineage>
        <taxon>Bacteria</taxon>
        <taxon>Bacillati</taxon>
        <taxon>Actinomycetota</taxon>
        <taxon>Actinomycetes</taxon>
        <taxon>Micromonosporales</taxon>
        <taxon>Micromonosporaceae</taxon>
    </lineage>
</organism>
<dbReference type="CDD" id="cd00093">
    <property type="entry name" value="HTH_XRE"/>
    <property type="match status" value="1"/>
</dbReference>
<feature type="domain" description="HTH cro/C1-type" evidence="2">
    <location>
        <begin position="24"/>
        <end position="69"/>
    </location>
</feature>
<dbReference type="SUPFAM" id="SSF52540">
    <property type="entry name" value="P-loop containing nucleoside triphosphate hydrolases"/>
    <property type="match status" value="1"/>
</dbReference>
<accession>A0A6V8K7K9</accession>
<dbReference type="RefSeq" id="WP_173060025.1">
    <property type="nucleotide sequence ID" value="NZ_BAABGO010000060.1"/>
</dbReference>
<dbReference type="Pfam" id="PF13560">
    <property type="entry name" value="HTH_31"/>
    <property type="match status" value="1"/>
</dbReference>
<dbReference type="GO" id="GO:0003677">
    <property type="term" value="F:DNA binding"/>
    <property type="evidence" value="ECO:0007669"/>
    <property type="project" value="InterPro"/>
</dbReference>
<dbReference type="SMART" id="SM00028">
    <property type="entry name" value="TPR"/>
    <property type="match status" value="7"/>
</dbReference>
<dbReference type="InterPro" id="IPR010982">
    <property type="entry name" value="Lambda_DNA-bd_dom_sf"/>
</dbReference>
<dbReference type="InterPro" id="IPR001387">
    <property type="entry name" value="Cro/C1-type_HTH"/>
</dbReference>
<dbReference type="PANTHER" id="PTHR47691">
    <property type="entry name" value="REGULATOR-RELATED"/>
    <property type="match status" value="1"/>
</dbReference>
<dbReference type="Gene3D" id="1.25.40.10">
    <property type="entry name" value="Tetratricopeptide repeat domain"/>
    <property type="match status" value="2"/>
</dbReference>
<dbReference type="PRINTS" id="PR00364">
    <property type="entry name" value="DISEASERSIST"/>
</dbReference>
<dbReference type="GO" id="GO:0043531">
    <property type="term" value="F:ADP binding"/>
    <property type="evidence" value="ECO:0007669"/>
    <property type="project" value="InterPro"/>
</dbReference>